<organism evidence="5 6">
    <name type="scientific">Salinarimonas ramus</name>
    <dbReference type="NCBI Taxonomy" id="690164"/>
    <lineage>
        <taxon>Bacteria</taxon>
        <taxon>Pseudomonadati</taxon>
        <taxon>Pseudomonadota</taxon>
        <taxon>Alphaproteobacteria</taxon>
        <taxon>Hyphomicrobiales</taxon>
        <taxon>Salinarimonadaceae</taxon>
        <taxon>Salinarimonas</taxon>
    </lineage>
</organism>
<keyword evidence="1" id="KW-0229">DNA integration</keyword>
<dbReference type="AlphaFoldDB" id="A0A917QIL0"/>
<dbReference type="GO" id="GO:0003677">
    <property type="term" value="F:DNA binding"/>
    <property type="evidence" value="ECO:0007669"/>
    <property type="project" value="UniProtKB-UniRule"/>
</dbReference>
<comment type="caution">
    <text evidence="5">The sequence shown here is derived from an EMBL/GenBank/DDBJ whole genome shotgun (WGS) entry which is preliminary data.</text>
</comment>
<evidence type="ECO:0000313" key="6">
    <source>
        <dbReference type="Proteomes" id="UP000600449"/>
    </source>
</evidence>
<dbReference type="GO" id="GO:0006310">
    <property type="term" value="P:DNA recombination"/>
    <property type="evidence" value="ECO:0007669"/>
    <property type="project" value="UniProtKB-KW"/>
</dbReference>
<reference evidence="5 6" key="1">
    <citation type="journal article" date="2014" name="Int. J. Syst. Evol. Microbiol.">
        <title>Complete genome sequence of Corynebacterium casei LMG S-19264T (=DSM 44701T), isolated from a smear-ripened cheese.</title>
        <authorList>
            <consortium name="US DOE Joint Genome Institute (JGI-PGF)"/>
            <person name="Walter F."/>
            <person name="Albersmeier A."/>
            <person name="Kalinowski J."/>
            <person name="Ruckert C."/>
        </authorList>
    </citation>
    <scope>NUCLEOTIDE SEQUENCE [LARGE SCALE GENOMIC DNA]</scope>
    <source>
        <strain evidence="5 6">CGMCC 1.9161</strain>
    </source>
</reference>
<dbReference type="Proteomes" id="UP000600449">
    <property type="component" value="Unassembled WGS sequence"/>
</dbReference>
<protein>
    <submittedName>
        <fullName evidence="5">Integrase</fullName>
    </submittedName>
</protein>
<name>A0A917QIL0_9HYPH</name>
<evidence type="ECO:0000256" key="2">
    <source>
        <dbReference type="ARBA" id="ARBA00023172"/>
    </source>
</evidence>
<accession>A0A917QIL0</accession>
<evidence type="ECO:0000256" key="1">
    <source>
        <dbReference type="ARBA" id="ARBA00022908"/>
    </source>
</evidence>
<dbReference type="InterPro" id="IPR013762">
    <property type="entry name" value="Integrase-like_cat_sf"/>
</dbReference>
<gene>
    <name evidence="5" type="ORF">GCM10011322_44300</name>
</gene>
<dbReference type="GO" id="GO:0015074">
    <property type="term" value="P:DNA integration"/>
    <property type="evidence" value="ECO:0007669"/>
    <property type="project" value="UniProtKB-KW"/>
</dbReference>
<dbReference type="InterPro" id="IPR011010">
    <property type="entry name" value="DNA_brk_join_enz"/>
</dbReference>
<dbReference type="Gene3D" id="1.10.443.10">
    <property type="entry name" value="Intergrase catalytic core"/>
    <property type="match status" value="1"/>
</dbReference>
<proteinExistence type="predicted"/>
<dbReference type="SUPFAM" id="SSF56349">
    <property type="entry name" value="DNA breaking-rejoining enzymes"/>
    <property type="match status" value="1"/>
</dbReference>
<evidence type="ECO:0000259" key="4">
    <source>
        <dbReference type="PROSITE" id="PS51900"/>
    </source>
</evidence>
<dbReference type="PROSITE" id="PS51900">
    <property type="entry name" value="CB"/>
    <property type="match status" value="1"/>
</dbReference>
<dbReference type="InterPro" id="IPR044068">
    <property type="entry name" value="CB"/>
</dbReference>
<keyword evidence="6" id="KW-1185">Reference proteome</keyword>
<evidence type="ECO:0000256" key="3">
    <source>
        <dbReference type="PROSITE-ProRule" id="PRU01248"/>
    </source>
</evidence>
<sequence>MVRRMADYIVQRGDYWHFVRRVPTAFAHLDRRTFVRAPLKIRVEDDPAGKRAKRAAEEFNRQLESGWRDLSEGRVQEAGIRFEAARRRARTLGLIYEPALVLAETASTDELVQRAFRLAASGKIDDPLETAAILGGVEAESEIPSLSTLFETYERFRSFSNRGKSDDQRRKWRNPKLKVIRNLLHVIGDKRIDRITRRDALTFREWWEQRVLDEGLDPGTANKDLSHINSMINEVDLKLKLGLPRTFAGLSLEGASNNKRLPFETEFIQERLLLTGALDGLNAEARRIVFVCIETGMRPSEVCNLTEDRIHLEAPVPHVEVRPDGRETKNFWSVRDMPLVGVALMAMKEQSRGFPRYRHKADGLSNLVNDFLRNAGLMPSPEHKFYGLRHSFADRLTAIRVTDEEKDSLMGHAGGLYGQGPSLAHKAAILDRMVLKPPERV</sequence>
<keyword evidence="3" id="KW-0238">DNA-binding</keyword>
<evidence type="ECO:0000313" key="5">
    <source>
        <dbReference type="EMBL" id="GGK52536.1"/>
    </source>
</evidence>
<feature type="domain" description="Core-binding (CB)" evidence="4">
    <location>
        <begin position="144"/>
        <end position="236"/>
    </location>
</feature>
<keyword evidence="2" id="KW-0233">DNA recombination</keyword>
<dbReference type="EMBL" id="BMMF01000016">
    <property type="protein sequence ID" value="GGK52536.1"/>
    <property type="molecule type" value="Genomic_DNA"/>
</dbReference>